<accession>A0A4Y2BRC3</accession>
<sequence length="141" mass="16809">MHILLLLRVNNLFNHNYKLFRTLQFGTVVAEFRPRDLRLTASRQAFTKDPGHIGLVVEYRLHDRTGRLETRFYKRSALHANPEWYAEGQKYSPWCGAKVCERRMPAYLLFLASYYGSKYYREMIGRFQVQNPIYTKQPSVR</sequence>
<evidence type="ECO:0000313" key="1">
    <source>
        <dbReference type="EMBL" id="GBL93744.1"/>
    </source>
</evidence>
<dbReference type="AlphaFoldDB" id="A0A4Y2BRC3"/>
<gene>
    <name evidence="1" type="ORF">AVEN_166783_1</name>
</gene>
<organism evidence="1 2">
    <name type="scientific">Araneus ventricosus</name>
    <name type="common">Orbweaver spider</name>
    <name type="synonym">Epeira ventricosa</name>
    <dbReference type="NCBI Taxonomy" id="182803"/>
    <lineage>
        <taxon>Eukaryota</taxon>
        <taxon>Metazoa</taxon>
        <taxon>Ecdysozoa</taxon>
        <taxon>Arthropoda</taxon>
        <taxon>Chelicerata</taxon>
        <taxon>Arachnida</taxon>
        <taxon>Araneae</taxon>
        <taxon>Araneomorphae</taxon>
        <taxon>Entelegynae</taxon>
        <taxon>Araneoidea</taxon>
        <taxon>Araneidae</taxon>
        <taxon>Araneus</taxon>
    </lineage>
</organism>
<proteinExistence type="predicted"/>
<keyword evidence="2" id="KW-1185">Reference proteome</keyword>
<protein>
    <submittedName>
        <fullName evidence="1">Uncharacterized protein</fullName>
    </submittedName>
</protein>
<comment type="caution">
    <text evidence="1">The sequence shown here is derived from an EMBL/GenBank/DDBJ whole genome shotgun (WGS) entry which is preliminary data.</text>
</comment>
<reference evidence="1 2" key="1">
    <citation type="journal article" date="2019" name="Sci. Rep.">
        <title>Orb-weaving spider Araneus ventricosus genome elucidates the spidroin gene catalogue.</title>
        <authorList>
            <person name="Kono N."/>
            <person name="Nakamura H."/>
            <person name="Ohtoshi R."/>
            <person name="Moran D.A.P."/>
            <person name="Shinohara A."/>
            <person name="Yoshida Y."/>
            <person name="Fujiwara M."/>
            <person name="Mori M."/>
            <person name="Tomita M."/>
            <person name="Arakawa K."/>
        </authorList>
    </citation>
    <scope>NUCLEOTIDE SEQUENCE [LARGE SCALE GENOMIC DNA]</scope>
</reference>
<dbReference type="Proteomes" id="UP000499080">
    <property type="component" value="Unassembled WGS sequence"/>
</dbReference>
<evidence type="ECO:0000313" key="2">
    <source>
        <dbReference type="Proteomes" id="UP000499080"/>
    </source>
</evidence>
<name>A0A4Y2BRC3_ARAVE</name>
<dbReference type="EMBL" id="BGPR01000096">
    <property type="protein sequence ID" value="GBL93744.1"/>
    <property type="molecule type" value="Genomic_DNA"/>
</dbReference>